<keyword evidence="4" id="KW-0010">Activator</keyword>
<keyword evidence="9" id="KW-0238">DNA-binding</keyword>
<keyword evidence="7" id="KW-0597">Phosphoprotein</keyword>
<dbReference type="Proteomes" id="UP001281656">
    <property type="component" value="Unassembled WGS sequence"/>
</dbReference>
<dbReference type="Gene3D" id="3.40.50.2300">
    <property type="match status" value="1"/>
</dbReference>
<evidence type="ECO:0000256" key="4">
    <source>
        <dbReference type="ARBA" id="ARBA00023159"/>
    </source>
</evidence>
<dbReference type="PANTHER" id="PTHR37299:SF3">
    <property type="entry name" value="STAGE 0 SPORULATION PROTEIN A HOMOLOG"/>
    <property type="match status" value="1"/>
</dbReference>
<evidence type="ECO:0000256" key="3">
    <source>
        <dbReference type="ARBA" id="ARBA00023012"/>
    </source>
</evidence>
<sequence>MTNILVAEDDIIQRENLIKMIKEADINTNIYEADSKEEALKISEEAWIDFFYIDVALRNSSGIELALELRVLEKYKFSWIVFITTNINYMIKAFKEIHCYDYIMKPYDKDQVISITRQLISGSHKLIPLKNKDRYVVFEIQKGITVKINVNEIVFIEVSFRKLKLHTKMGLYELKRLALNKALEMIDSENIIQSHKSFAVNTDFISKIESVSPKQWEISFKGYKDKALLSYNFKNVVMEKFKQ</sequence>
<evidence type="ECO:0000256" key="5">
    <source>
        <dbReference type="ARBA" id="ARBA00024867"/>
    </source>
</evidence>
<dbReference type="PROSITE" id="PS50110">
    <property type="entry name" value="RESPONSE_REGULATORY"/>
    <property type="match status" value="1"/>
</dbReference>
<dbReference type="Pfam" id="PF04397">
    <property type="entry name" value="LytTR"/>
    <property type="match status" value="1"/>
</dbReference>
<organism evidence="9 10">
    <name type="scientific">Clostridium tanneri</name>
    <dbReference type="NCBI Taxonomy" id="3037988"/>
    <lineage>
        <taxon>Bacteria</taxon>
        <taxon>Bacillati</taxon>
        <taxon>Bacillota</taxon>
        <taxon>Clostridia</taxon>
        <taxon>Eubacteriales</taxon>
        <taxon>Clostridiaceae</taxon>
        <taxon>Clostridium</taxon>
    </lineage>
</organism>
<proteinExistence type="predicted"/>
<protein>
    <recommendedName>
        <fullName evidence="1">Stage 0 sporulation protein A homolog</fullName>
    </recommendedName>
</protein>
<evidence type="ECO:0000259" key="8">
    <source>
        <dbReference type="PROSITE" id="PS50110"/>
    </source>
</evidence>
<dbReference type="InterPro" id="IPR007492">
    <property type="entry name" value="LytTR_DNA-bd_dom"/>
</dbReference>
<name>A0ABU4JRD6_9CLOT</name>
<dbReference type="EMBL" id="JARUJP010000005">
    <property type="protein sequence ID" value="MDW8800704.1"/>
    <property type="molecule type" value="Genomic_DNA"/>
</dbReference>
<keyword evidence="3" id="KW-0902">Two-component regulatory system</keyword>
<dbReference type="SUPFAM" id="SSF52172">
    <property type="entry name" value="CheY-like"/>
    <property type="match status" value="1"/>
</dbReference>
<keyword evidence="2" id="KW-0963">Cytoplasm</keyword>
<dbReference type="PANTHER" id="PTHR37299">
    <property type="entry name" value="TRANSCRIPTIONAL REGULATOR-RELATED"/>
    <property type="match status" value="1"/>
</dbReference>
<dbReference type="Pfam" id="PF00072">
    <property type="entry name" value="Response_reg"/>
    <property type="match status" value="1"/>
</dbReference>
<comment type="function">
    <text evidence="5">May play the central regulatory role in sporulation. It may be an element of the effector pathway responsible for the activation of sporulation genes in response to nutritional stress. Spo0A may act in concert with spo0H (a sigma factor) to control the expression of some genes that are critical to the sporulation process.</text>
</comment>
<dbReference type="InterPro" id="IPR001789">
    <property type="entry name" value="Sig_transdc_resp-reg_receiver"/>
</dbReference>
<dbReference type="InterPro" id="IPR011006">
    <property type="entry name" value="CheY-like_superfamily"/>
</dbReference>
<dbReference type="SMART" id="SM00448">
    <property type="entry name" value="REC"/>
    <property type="match status" value="1"/>
</dbReference>
<comment type="function">
    <text evidence="6">Required for high-level post-exponential phase expression of a series of secreted proteins.</text>
</comment>
<evidence type="ECO:0000256" key="2">
    <source>
        <dbReference type="ARBA" id="ARBA00022490"/>
    </source>
</evidence>
<dbReference type="RefSeq" id="WP_318797250.1">
    <property type="nucleotide sequence ID" value="NZ_JARUJP010000005.1"/>
</dbReference>
<feature type="domain" description="Response regulatory" evidence="8">
    <location>
        <begin position="3"/>
        <end position="120"/>
    </location>
</feature>
<evidence type="ECO:0000313" key="9">
    <source>
        <dbReference type="EMBL" id="MDW8800704.1"/>
    </source>
</evidence>
<reference evidence="9 10" key="1">
    <citation type="submission" date="2023-04" db="EMBL/GenBank/DDBJ databases">
        <title>Clostridium tannerae sp. nov., isolated from the fecal material of an alpaca.</title>
        <authorList>
            <person name="Miller S."/>
            <person name="Hendry M."/>
            <person name="King J."/>
            <person name="Sankaranarayanan K."/>
            <person name="Lawson P.A."/>
        </authorList>
    </citation>
    <scope>NUCLEOTIDE SEQUENCE [LARGE SCALE GENOMIC DNA]</scope>
    <source>
        <strain evidence="9 10">A1-XYC3</strain>
    </source>
</reference>
<gene>
    <name evidence="9" type="ORF">P8V03_06000</name>
</gene>
<comment type="caution">
    <text evidence="9">The sequence shown here is derived from an EMBL/GenBank/DDBJ whole genome shotgun (WGS) entry which is preliminary data.</text>
</comment>
<evidence type="ECO:0000256" key="7">
    <source>
        <dbReference type="PROSITE-ProRule" id="PRU00169"/>
    </source>
</evidence>
<dbReference type="GO" id="GO:0003677">
    <property type="term" value="F:DNA binding"/>
    <property type="evidence" value="ECO:0007669"/>
    <property type="project" value="UniProtKB-KW"/>
</dbReference>
<keyword evidence="10" id="KW-1185">Reference proteome</keyword>
<evidence type="ECO:0000256" key="1">
    <source>
        <dbReference type="ARBA" id="ARBA00018672"/>
    </source>
</evidence>
<feature type="modified residue" description="4-aspartylphosphate" evidence="7">
    <location>
        <position position="54"/>
    </location>
</feature>
<dbReference type="Gene3D" id="2.40.50.1020">
    <property type="entry name" value="LytTr DNA-binding domain"/>
    <property type="match status" value="1"/>
</dbReference>
<evidence type="ECO:0000313" key="10">
    <source>
        <dbReference type="Proteomes" id="UP001281656"/>
    </source>
</evidence>
<dbReference type="InterPro" id="IPR046947">
    <property type="entry name" value="LytR-like"/>
</dbReference>
<evidence type="ECO:0000256" key="6">
    <source>
        <dbReference type="ARBA" id="ARBA00037164"/>
    </source>
</evidence>
<dbReference type="SMART" id="SM00850">
    <property type="entry name" value="LytTR"/>
    <property type="match status" value="1"/>
</dbReference>
<accession>A0ABU4JRD6</accession>